<dbReference type="FunFam" id="3.40.33.10:FF:000002">
    <property type="entry name" value="Golgi-associated plant pathogenesis-related protein 1"/>
    <property type="match status" value="1"/>
</dbReference>
<name>A0A814ARI1_9BILA</name>
<protein>
    <recommendedName>
        <fullName evidence="1">SCP domain-containing protein</fullName>
    </recommendedName>
</protein>
<dbReference type="GO" id="GO:0005576">
    <property type="term" value="C:extracellular region"/>
    <property type="evidence" value="ECO:0007669"/>
    <property type="project" value="InterPro"/>
</dbReference>
<evidence type="ECO:0000313" key="5">
    <source>
        <dbReference type="Proteomes" id="UP000663870"/>
    </source>
</evidence>
<dbReference type="CDD" id="cd05382">
    <property type="entry name" value="CAP_GAPR1-like"/>
    <property type="match status" value="1"/>
</dbReference>
<dbReference type="Proteomes" id="UP000663854">
    <property type="component" value="Unassembled WGS sequence"/>
</dbReference>
<feature type="domain" description="SCP" evidence="1">
    <location>
        <begin position="74"/>
        <end position="214"/>
    </location>
</feature>
<dbReference type="PRINTS" id="PR00837">
    <property type="entry name" value="V5TPXLIKE"/>
</dbReference>
<evidence type="ECO:0000259" key="1">
    <source>
        <dbReference type="SMART" id="SM00198"/>
    </source>
</evidence>
<dbReference type="SUPFAM" id="SSF55797">
    <property type="entry name" value="PR-1-like"/>
    <property type="match status" value="1"/>
</dbReference>
<dbReference type="InterPro" id="IPR001283">
    <property type="entry name" value="CRISP-related"/>
</dbReference>
<dbReference type="InterPro" id="IPR014044">
    <property type="entry name" value="CAP_dom"/>
</dbReference>
<dbReference type="AlphaFoldDB" id="A0A814ARI1"/>
<dbReference type="SMART" id="SM00198">
    <property type="entry name" value="SCP"/>
    <property type="match status" value="1"/>
</dbReference>
<dbReference type="InterPro" id="IPR018244">
    <property type="entry name" value="Allrgn_V5/Tpx1_CS"/>
</dbReference>
<dbReference type="Proteomes" id="UP000663870">
    <property type="component" value="Unassembled WGS sequence"/>
</dbReference>
<evidence type="ECO:0000313" key="2">
    <source>
        <dbReference type="EMBL" id="CAF0918734.1"/>
    </source>
</evidence>
<dbReference type="EMBL" id="CAJNOL010003260">
    <property type="protein sequence ID" value="CAF1554430.1"/>
    <property type="molecule type" value="Genomic_DNA"/>
</dbReference>
<proteinExistence type="predicted"/>
<dbReference type="InterPro" id="IPR035940">
    <property type="entry name" value="CAP_sf"/>
</dbReference>
<sequence length="227" mass="26356">MILLIQNCIWDPRYYSFIVRPTRRSGHHHEKRWLPTSRHRYPYSLAASHVDMGVRRHRSDRYNSQHAHHSSNSKFQGDMLKLHNYYRARHCAPPLVLSQQLNQIAQSYAEHLAATSTFEHSGNQLGSEQLGENLFMQWISFGRPTASGREAMQSWYNEIGMYDFDKPKYSKETGHFTQMVWRSSRKLGVGIAYSPKGNEVYIVANYYPAGNTINPGYFENNVLPPNC</sequence>
<dbReference type="Pfam" id="PF00188">
    <property type="entry name" value="CAP"/>
    <property type="match status" value="1"/>
</dbReference>
<dbReference type="PANTHER" id="PTHR10334">
    <property type="entry name" value="CYSTEINE-RICH SECRETORY PROTEIN-RELATED"/>
    <property type="match status" value="1"/>
</dbReference>
<dbReference type="EMBL" id="CAJNOH010000163">
    <property type="protein sequence ID" value="CAF0918734.1"/>
    <property type="molecule type" value="Genomic_DNA"/>
</dbReference>
<dbReference type="InterPro" id="IPR034113">
    <property type="entry name" value="SCP_GAPR1-like"/>
</dbReference>
<gene>
    <name evidence="3" type="ORF">JXQ802_LOCUS43882</name>
    <name evidence="2" type="ORF">PYM288_LOCUS10410</name>
</gene>
<keyword evidence="5" id="KW-1185">Reference proteome</keyword>
<comment type="caution">
    <text evidence="2">The sequence shown here is derived from an EMBL/GenBank/DDBJ whole genome shotgun (WGS) entry which is preliminary data.</text>
</comment>
<dbReference type="Gene3D" id="3.40.33.10">
    <property type="entry name" value="CAP"/>
    <property type="match status" value="1"/>
</dbReference>
<organism evidence="2 4">
    <name type="scientific">Rotaria sordida</name>
    <dbReference type="NCBI Taxonomy" id="392033"/>
    <lineage>
        <taxon>Eukaryota</taxon>
        <taxon>Metazoa</taxon>
        <taxon>Spiralia</taxon>
        <taxon>Gnathifera</taxon>
        <taxon>Rotifera</taxon>
        <taxon>Eurotatoria</taxon>
        <taxon>Bdelloidea</taxon>
        <taxon>Philodinida</taxon>
        <taxon>Philodinidae</taxon>
        <taxon>Rotaria</taxon>
    </lineage>
</organism>
<evidence type="ECO:0000313" key="4">
    <source>
        <dbReference type="Proteomes" id="UP000663854"/>
    </source>
</evidence>
<accession>A0A814ARI1</accession>
<evidence type="ECO:0000313" key="3">
    <source>
        <dbReference type="EMBL" id="CAF1554430.1"/>
    </source>
</evidence>
<dbReference type="PROSITE" id="PS01009">
    <property type="entry name" value="CRISP_1"/>
    <property type="match status" value="1"/>
</dbReference>
<reference evidence="2" key="1">
    <citation type="submission" date="2021-02" db="EMBL/GenBank/DDBJ databases">
        <authorList>
            <person name="Nowell W R."/>
        </authorList>
    </citation>
    <scope>NUCLEOTIDE SEQUENCE</scope>
</reference>